<sequence length="447" mass="48552">MPTTAPRSRPGPDRAPASGRRALLGMTVLALAATTVLTAAAAGPAAAAAATPIGNDVDGVAMMYPTKAGGQEWRLDGNPAADDRLDGPALKRNPDGTFKVTQADTRLGVLSATYDHDDEDDLVWSQPTLRTVGYQHDASDWRDVELTGYVRLNKTSDTDEEFTWYARGARHTGTGDTPQTCWGTAYKANLRYRDGATRWQKELFHDGGDGYASGSWQHSGASVQGKLVGFKAVMFNTPAGVRMETYLDRSNTNTWTAVASYDDQGGWAIDEDNRCGGTRDEVVRWGGPIATLRWDLASDVDVTRLSVREIDPRATCNRAQPVAGVSANTYEAVNPPQNAVDGNLTTRWSGYGFGAYLTVDLGTRRTICGAGVAWHRGNLRWNDYTIYTSVDNVTYVKAWEGRSSGTTLQPEVTGFPARQARYVKYAWWNNAEGNGWASITEVTALSA</sequence>
<dbReference type="PROSITE" id="PS51318">
    <property type="entry name" value="TAT"/>
    <property type="match status" value="1"/>
</dbReference>
<reference evidence="3" key="1">
    <citation type="journal article" date="2011" name="J. Am. Chem. Soc.">
        <title>Characterization of tiacumicin B biosynthetic gene cluster affording diversified tiacumicin analogues and revealing a tailoring dihalogenase.</title>
        <authorList>
            <person name="Xiao Y."/>
            <person name="Li S."/>
            <person name="Niu S."/>
            <person name="Ma L."/>
            <person name="Zhang G."/>
            <person name="Zhang H."/>
            <person name="Zhang G."/>
            <person name="Ju J."/>
            <person name="Zhang C."/>
        </authorList>
    </citation>
    <scope>NUCLEOTIDE SEQUENCE</scope>
    <source>
        <strain evidence="3">NRRL 18085</strain>
    </source>
</reference>
<feature type="chain" id="PRO_5038585353" evidence="1">
    <location>
        <begin position="33"/>
        <end position="447"/>
    </location>
</feature>
<evidence type="ECO:0000313" key="3">
    <source>
        <dbReference type="EMBL" id="ADU86015.1"/>
    </source>
</evidence>
<organism evidence="3">
    <name type="scientific">Dactylosporangium aurantiacum subsp. hamdenensis</name>
    <dbReference type="NCBI Taxonomy" id="703577"/>
    <lineage>
        <taxon>Bacteria</taxon>
        <taxon>Bacillati</taxon>
        <taxon>Actinomycetota</taxon>
        <taxon>Actinomycetes</taxon>
        <taxon>Micromonosporales</taxon>
        <taxon>Micromonosporaceae</taxon>
        <taxon>Dactylosporangium</taxon>
    </lineage>
</organism>
<feature type="signal peptide" evidence="1">
    <location>
        <begin position="1"/>
        <end position="32"/>
    </location>
</feature>
<dbReference type="EMBL" id="HQ011923">
    <property type="protein sequence ID" value="ADU86015.1"/>
    <property type="molecule type" value="Genomic_DNA"/>
</dbReference>
<dbReference type="Gene3D" id="2.60.120.260">
    <property type="entry name" value="Galactose-binding domain-like"/>
    <property type="match status" value="1"/>
</dbReference>
<dbReference type="AlphaFoldDB" id="E9LIQ8"/>
<dbReference type="SUPFAM" id="SSF49785">
    <property type="entry name" value="Galactose-binding domain-like"/>
    <property type="match status" value="1"/>
</dbReference>
<name>E9LIQ8_9ACTN</name>
<evidence type="ECO:0000259" key="2">
    <source>
        <dbReference type="PROSITE" id="PS50022"/>
    </source>
</evidence>
<proteinExistence type="predicted"/>
<protein>
    <submittedName>
        <fullName evidence="3">Putative F5/8 type C domain-containing protein</fullName>
    </submittedName>
</protein>
<dbReference type="PROSITE" id="PS50022">
    <property type="entry name" value="FA58C_3"/>
    <property type="match status" value="1"/>
</dbReference>
<dbReference type="InterPro" id="IPR000421">
    <property type="entry name" value="FA58C"/>
</dbReference>
<accession>E9LIQ8</accession>
<dbReference type="Pfam" id="PF00754">
    <property type="entry name" value="F5_F8_type_C"/>
    <property type="match status" value="1"/>
</dbReference>
<dbReference type="InterPro" id="IPR008979">
    <property type="entry name" value="Galactose-bd-like_sf"/>
</dbReference>
<evidence type="ECO:0000256" key="1">
    <source>
        <dbReference type="SAM" id="SignalP"/>
    </source>
</evidence>
<feature type="domain" description="F5/8 type C" evidence="2">
    <location>
        <begin position="300"/>
        <end position="425"/>
    </location>
</feature>
<keyword evidence="1" id="KW-0732">Signal</keyword>
<dbReference type="InterPro" id="IPR006311">
    <property type="entry name" value="TAT_signal"/>
</dbReference>